<feature type="coiled-coil region" evidence="10">
    <location>
        <begin position="908"/>
        <end position="1020"/>
    </location>
</feature>
<evidence type="ECO:0000256" key="10">
    <source>
        <dbReference type="SAM" id="Coils"/>
    </source>
</evidence>
<proteinExistence type="predicted"/>
<dbReference type="GO" id="GO:0030424">
    <property type="term" value="C:axon"/>
    <property type="evidence" value="ECO:0007669"/>
    <property type="project" value="UniProtKB-SubCell"/>
</dbReference>
<evidence type="ECO:0000256" key="11">
    <source>
        <dbReference type="SAM" id="MobiDB-lite"/>
    </source>
</evidence>
<dbReference type="Pfam" id="PF09457">
    <property type="entry name" value="RBD-FIP"/>
    <property type="match status" value="1"/>
</dbReference>
<dbReference type="GO" id="GO:0048788">
    <property type="term" value="C:cytoskeleton of presynaptic active zone"/>
    <property type="evidence" value="ECO:0007669"/>
    <property type="project" value="TreeGrafter"/>
</dbReference>
<feature type="compositionally biased region" description="Gly residues" evidence="11">
    <location>
        <begin position="48"/>
        <end position="59"/>
    </location>
</feature>
<feature type="coiled-coil region" evidence="10">
    <location>
        <begin position="423"/>
        <end position="450"/>
    </location>
</feature>
<evidence type="ECO:0000256" key="9">
    <source>
        <dbReference type="ARBA" id="ARBA00034106"/>
    </source>
</evidence>
<evidence type="ECO:0000256" key="7">
    <source>
        <dbReference type="ARBA" id="ARBA00023212"/>
    </source>
</evidence>
<dbReference type="PROSITE" id="PS51511">
    <property type="entry name" value="FIP_RBD"/>
    <property type="match status" value="1"/>
</dbReference>
<evidence type="ECO:0000256" key="4">
    <source>
        <dbReference type="ARBA" id="ARBA00022553"/>
    </source>
</evidence>
<evidence type="ECO:0000256" key="8">
    <source>
        <dbReference type="ARBA" id="ARBA00023273"/>
    </source>
</evidence>
<feature type="region of interest" description="Disordered" evidence="11">
    <location>
        <begin position="1023"/>
        <end position="1045"/>
    </location>
</feature>
<gene>
    <name evidence="13" type="primary">ERC1</name>
    <name evidence="13" type="synonym">LOC109867124</name>
</gene>
<accession>A0A8C7JCB7</accession>
<feature type="coiled-coil region" evidence="10">
    <location>
        <begin position="1090"/>
        <end position="1122"/>
    </location>
</feature>
<dbReference type="Proteomes" id="UP000694557">
    <property type="component" value="Unassembled WGS sequence"/>
</dbReference>
<comment type="subcellular location">
    <subcellularLocation>
        <location evidence="1">Cytoplasm</location>
        <location evidence="1">Cytoskeleton</location>
    </subcellularLocation>
    <subcellularLocation>
        <location evidence="9">Presynapse</location>
    </subcellularLocation>
</comment>
<organism evidence="13 14">
    <name type="scientific">Oncorhynchus kisutch</name>
    <name type="common">Coho salmon</name>
    <name type="synonym">Salmo kisutch</name>
    <dbReference type="NCBI Taxonomy" id="8019"/>
    <lineage>
        <taxon>Eukaryota</taxon>
        <taxon>Metazoa</taxon>
        <taxon>Chordata</taxon>
        <taxon>Craniata</taxon>
        <taxon>Vertebrata</taxon>
        <taxon>Euteleostomi</taxon>
        <taxon>Actinopterygii</taxon>
        <taxon>Neopterygii</taxon>
        <taxon>Teleostei</taxon>
        <taxon>Protacanthopterygii</taxon>
        <taxon>Salmoniformes</taxon>
        <taxon>Salmonidae</taxon>
        <taxon>Salmoninae</taxon>
        <taxon>Oncorhynchus</taxon>
    </lineage>
</organism>
<name>A0A8C7JCB7_ONCKI</name>
<keyword evidence="7" id="KW-0206">Cytoskeleton</keyword>
<keyword evidence="8" id="KW-0966">Cell projection</keyword>
<evidence type="ECO:0000313" key="14">
    <source>
        <dbReference type="Proteomes" id="UP000694557"/>
    </source>
</evidence>
<reference evidence="13" key="2">
    <citation type="submission" date="2025-09" db="UniProtKB">
        <authorList>
            <consortium name="Ensembl"/>
        </authorList>
    </citation>
    <scope>IDENTIFICATION</scope>
</reference>
<protein>
    <submittedName>
        <fullName evidence="13">ELKS/RAB6-interacting/CAST family member 1a</fullName>
    </submittedName>
</protein>
<feature type="compositionally biased region" description="Basic and acidic residues" evidence="11">
    <location>
        <begin position="1023"/>
        <end position="1039"/>
    </location>
</feature>
<dbReference type="Gene3D" id="1.10.287.1490">
    <property type="match status" value="1"/>
</dbReference>
<dbReference type="SUPFAM" id="SSF144270">
    <property type="entry name" value="Eferin C-derminal domain-like"/>
    <property type="match status" value="1"/>
</dbReference>
<dbReference type="GeneTree" id="ENSGT00650000093320"/>
<feature type="compositionally biased region" description="Basic and acidic residues" evidence="11">
    <location>
        <begin position="800"/>
        <end position="835"/>
    </location>
</feature>
<evidence type="ECO:0000256" key="6">
    <source>
        <dbReference type="ARBA" id="ARBA00023054"/>
    </source>
</evidence>
<dbReference type="SUPFAM" id="SSF57997">
    <property type="entry name" value="Tropomyosin"/>
    <property type="match status" value="1"/>
</dbReference>
<dbReference type="GO" id="GO:0098882">
    <property type="term" value="F:structural constituent of presynaptic active zone"/>
    <property type="evidence" value="ECO:0007669"/>
    <property type="project" value="TreeGrafter"/>
</dbReference>
<feature type="compositionally biased region" description="Basic and acidic residues" evidence="11">
    <location>
        <begin position="783"/>
        <end position="792"/>
    </location>
</feature>
<reference evidence="13" key="1">
    <citation type="submission" date="2025-08" db="UniProtKB">
        <authorList>
            <consortium name="Ensembl"/>
        </authorList>
    </citation>
    <scope>IDENTIFICATION</scope>
</reference>
<dbReference type="InterPro" id="IPR019323">
    <property type="entry name" value="ELKS/CAST"/>
</dbReference>
<dbReference type="PANTHER" id="PTHR18861">
    <property type="entry name" value="ELKS/RAB6-INTERACTING/CAST PROTEIN"/>
    <property type="match status" value="1"/>
</dbReference>
<keyword evidence="3" id="KW-0963">Cytoplasm</keyword>
<dbReference type="PANTHER" id="PTHR18861:SF1">
    <property type="entry name" value="ELKS_RAB6-INTERACTING_CAST FAMILY MEMBER 1"/>
    <property type="match status" value="1"/>
</dbReference>
<evidence type="ECO:0000256" key="2">
    <source>
        <dbReference type="ARBA" id="ARBA00022448"/>
    </source>
</evidence>
<feature type="coiled-coil region" evidence="10">
    <location>
        <begin position="172"/>
        <end position="199"/>
    </location>
</feature>
<dbReference type="InterPro" id="IPR037245">
    <property type="entry name" value="FIP-RBD_C_sf"/>
</dbReference>
<dbReference type="AlphaFoldDB" id="A0A8C7JCB7"/>
<feature type="domain" description="FIP-RBD" evidence="12">
    <location>
        <begin position="1079"/>
        <end position="1141"/>
    </location>
</feature>
<dbReference type="Pfam" id="PF10174">
    <property type="entry name" value="Cast"/>
    <property type="match status" value="2"/>
</dbReference>
<evidence type="ECO:0000259" key="12">
    <source>
        <dbReference type="PROSITE" id="PS51511"/>
    </source>
</evidence>
<keyword evidence="14" id="KW-1185">Reference proteome</keyword>
<evidence type="ECO:0000256" key="5">
    <source>
        <dbReference type="ARBA" id="ARBA00023018"/>
    </source>
</evidence>
<keyword evidence="2" id="KW-0813">Transport</keyword>
<dbReference type="GO" id="GO:0007274">
    <property type="term" value="P:neuromuscular synaptic transmission"/>
    <property type="evidence" value="ECO:0007669"/>
    <property type="project" value="TreeGrafter"/>
</dbReference>
<feature type="region of interest" description="Disordered" evidence="11">
    <location>
        <begin position="783"/>
        <end position="846"/>
    </location>
</feature>
<evidence type="ECO:0000256" key="3">
    <source>
        <dbReference type="ARBA" id="ARBA00022490"/>
    </source>
</evidence>
<dbReference type="Ensembl" id="ENSOKIT00005092027.1">
    <property type="protein sequence ID" value="ENSOKIP00005086090.1"/>
    <property type="gene ID" value="ENSOKIG00005037252.1"/>
</dbReference>
<feature type="region of interest" description="Disordered" evidence="11">
    <location>
        <begin position="1"/>
        <end position="62"/>
    </location>
</feature>
<keyword evidence="6 10" id="KW-0175">Coiled coil</keyword>
<keyword evidence="4" id="KW-0597">Phosphoprotein</keyword>
<keyword evidence="5" id="KW-0770">Synapse</keyword>
<dbReference type="InterPro" id="IPR019018">
    <property type="entry name" value="Rab-bd_FIP-RBD"/>
</dbReference>
<feature type="region of interest" description="Disordered" evidence="11">
    <location>
        <begin position="285"/>
        <end position="311"/>
    </location>
</feature>
<evidence type="ECO:0000256" key="1">
    <source>
        <dbReference type="ARBA" id="ARBA00004245"/>
    </source>
</evidence>
<evidence type="ECO:0000313" key="13">
    <source>
        <dbReference type="Ensembl" id="ENSOKIP00005086090.1"/>
    </source>
</evidence>
<sequence>MYGSSRSVGRADANHSGGRDGGSSQGSGRSPHLPRSPRMGHRRTNSTGGSGGGPGGAGGKTLSMENIQSLNAAYATSGPMYLSDNEVAMSDHVNKSGREMTTMGRQRVTYGSRASAGGGGGVAASTPNIATSAQANAVLPGGMMAGDALAFGDHHMASTVPHSLRQARDNTILDLQAQLKEVLRENELLRREVEIKESKLSSSMNSIKTFWSPELKKERALRKDEVSKITVWKEQYRVVQDETQHEREQCHALIQCKCCNQHLHMTVQALQDELRIQRDLNQLLQQDPASQGRDLALTSEPTEENYRRLHGDHERQAKELFLLRKTLEEMELRIDTQKQTLGARDESIKKLLEMLQSKGPSAKSSEEDQERTRRLADAEMHRHHLESLLDQRDRETTALREELHRRYEGTPESTKTKALQTVIDMKDAKINSLERGLRDMEEEVIMLKSNGLLSCEERQEEMKQMEVYRSHTKFMKNKMDQVKQDLSRKDTELLGLQTKLETLTNQFSDSKQHIEVLKESLTAKEQRAAILQTEVDALRLRLEEKETTLNKKSKQIQEMSEEKGTLNGEIHDLKDMLEVKERKVNVLQKKIENLQEQLRDKEKQMSNLKERVKSLQADTSNTDTALTTLEESLAEKERIIERLKEQRDRDDREKTEEIDSNKKELKDLKEKVSLLQGDLSDRETNLLDLKEHASSLASSGLKKDSKLKTMEISLEQRKEACLKLENQLKRAQNATLEAKANTELSERITSLEREVTRHREDSGKAQAEVDRLLEILREMENEKNDKDRKINELESQSTRQTKDQSKKVASLKQKEHVEKSRNAQLVDEAKKREDNISESSQQVKDSLRLKTERIEELEEALRESVQITAEREMVLAQEEAARNHQEKQKHSHKPMHESNNAHFKWSKIEELLGAMEKVKQELESMRAKLSSTQQSLCEKEAHLTTLRAERRKHLEEVLEMKQEALLAAISEKDANIALLELSSSKKKKTQDEVALLKREKDRLVQQLKQQTQNRMKLMADNYGDDHLKTAPDQTNHKPSPDQMIPPLLSLSENRSKLKLYIDHLTDLCHDRDPSILSDLTPPAHYHHANSAAWEEELHKLTLEQLELELELCEKESGELQEYANSVLQQIADYCPDILEQVVNALEESC</sequence>
<dbReference type="GO" id="GO:0048167">
    <property type="term" value="P:regulation of synaptic plasticity"/>
    <property type="evidence" value="ECO:0007669"/>
    <property type="project" value="TreeGrafter"/>
</dbReference>